<evidence type="ECO:0000313" key="3">
    <source>
        <dbReference type="EMBL" id="PXF50048.1"/>
    </source>
</evidence>
<keyword evidence="4" id="KW-1185">Reference proteome</keyword>
<accession>A0A2V3J6J4</accession>
<dbReference type="STRING" id="448386.A0A2V3J6J4"/>
<keyword evidence="3" id="KW-0808">Transferase</keyword>
<dbReference type="Gene3D" id="3.90.550.10">
    <property type="entry name" value="Spore Coat Polysaccharide Biosynthesis Protein SpsA, Chain A"/>
    <property type="match status" value="1"/>
</dbReference>
<comment type="similarity">
    <text evidence="1">Belongs to the glycosyltransferase 77 family.</text>
</comment>
<dbReference type="Pfam" id="PF03407">
    <property type="entry name" value="Nucleotid_trans"/>
    <property type="match status" value="1"/>
</dbReference>
<name>A0A2V3J6J4_9FLOR</name>
<dbReference type="InterPro" id="IPR044575">
    <property type="entry name" value="RAY1-like"/>
</dbReference>
<dbReference type="SUPFAM" id="SSF53448">
    <property type="entry name" value="Nucleotide-diphospho-sugar transferases"/>
    <property type="match status" value="1"/>
</dbReference>
<dbReference type="InterPro" id="IPR005069">
    <property type="entry name" value="Nucl-diP-sugar_transferase"/>
</dbReference>
<dbReference type="PANTHER" id="PTHR47483:SF1">
    <property type="entry name" value="BETA-ARABINOFURANOSYLTRANSFERASE RAY1"/>
    <property type="match status" value="1"/>
</dbReference>
<dbReference type="PANTHER" id="PTHR47483">
    <property type="entry name" value="BETA-ARABINOFURANOSYLTRANSFERASE RAY1"/>
    <property type="match status" value="1"/>
</dbReference>
<evidence type="ECO:0000259" key="2">
    <source>
        <dbReference type="Pfam" id="PF03407"/>
    </source>
</evidence>
<reference evidence="3 4" key="1">
    <citation type="journal article" date="2018" name="Mol. Biol. Evol.">
        <title>Analysis of the draft genome of the red seaweed Gracilariopsis chorda provides insights into genome size evolution in Rhodophyta.</title>
        <authorList>
            <person name="Lee J."/>
            <person name="Yang E.C."/>
            <person name="Graf L."/>
            <person name="Yang J.H."/>
            <person name="Qiu H."/>
            <person name="Zel Zion U."/>
            <person name="Chan C.X."/>
            <person name="Stephens T.G."/>
            <person name="Weber A.P.M."/>
            <person name="Boo G.H."/>
            <person name="Boo S.M."/>
            <person name="Kim K.M."/>
            <person name="Shin Y."/>
            <person name="Jung M."/>
            <person name="Lee S.J."/>
            <person name="Yim H.S."/>
            <person name="Lee J.H."/>
            <person name="Bhattacharya D."/>
            <person name="Yoon H.S."/>
        </authorList>
    </citation>
    <scope>NUCLEOTIDE SEQUENCE [LARGE SCALE GENOMIC DNA]</scope>
    <source>
        <strain evidence="3 4">SKKU-2015</strain>
        <tissue evidence="3">Whole body</tissue>
    </source>
</reference>
<dbReference type="OrthoDB" id="540503at2759"/>
<organism evidence="3 4">
    <name type="scientific">Gracilariopsis chorda</name>
    <dbReference type="NCBI Taxonomy" id="448386"/>
    <lineage>
        <taxon>Eukaryota</taxon>
        <taxon>Rhodophyta</taxon>
        <taxon>Florideophyceae</taxon>
        <taxon>Rhodymeniophycidae</taxon>
        <taxon>Gracilariales</taxon>
        <taxon>Gracilariaceae</taxon>
        <taxon>Gracilariopsis</taxon>
    </lineage>
</organism>
<dbReference type="InterPro" id="IPR029044">
    <property type="entry name" value="Nucleotide-diphossugar_trans"/>
</dbReference>
<comment type="caution">
    <text evidence="3">The sequence shown here is derived from an EMBL/GenBank/DDBJ whole genome shotgun (WGS) entry which is preliminary data.</text>
</comment>
<evidence type="ECO:0000256" key="1">
    <source>
        <dbReference type="ARBA" id="ARBA00007033"/>
    </source>
</evidence>
<dbReference type="AlphaFoldDB" id="A0A2V3J6J4"/>
<sequence length="249" mass="28116">MDKSVYNYLLNHRANVFFHQQTTPTLHRRPQSLSSLSESHFGTALFIETSRRKSQLVLSILRLGYNVIFSDVDVALLQNPIPHLLSYNSDIVIQSDRPHFLQDAPLNYNINSGFYLVRPSARTTTAFRAILKYSQAIRRSEQKAFNYVLCGAFKTDHAGPGLRIGTDRCTYSRTDATVCVLPLEAFPNGSDQSLWSNATTRFTEQHPNVVAVHANYVNGLAAKIDRLRTIGYWFLPSQSTQTAQCIFPS</sequence>
<dbReference type="GO" id="GO:0016757">
    <property type="term" value="F:glycosyltransferase activity"/>
    <property type="evidence" value="ECO:0007669"/>
    <property type="project" value="InterPro"/>
</dbReference>
<protein>
    <submittedName>
        <fullName evidence="3">Beta-arabinofuranosyltransferase RAY1</fullName>
    </submittedName>
</protein>
<proteinExistence type="inferred from homology"/>
<dbReference type="EMBL" id="NBIV01000001">
    <property type="protein sequence ID" value="PXF50048.1"/>
    <property type="molecule type" value="Genomic_DNA"/>
</dbReference>
<feature type="domain" description="Nucleotide-diphospho-sugar transferase" evidence="2">
    <location>
        <begin position="1"/>
        <end position="227"/>
    </location>
</feature>
<evidence type="ECO:0000313" key="4">
    <source>
        <dbReference type="Proteomes" id="UP000247409"/>
    </source>
</evidence>
<dbReference type="Proteomes" id="UP000247409">
    <property type="component" value="Unassembled WGS sequence"/>
</dbReference>
<gene>
    <name evidence="3" type="ORF">BWQ96_00208</name>
</gene>